<dbReference type="AlphaFoldDB" id="A0AAP2DMW6"/>
<dbReference type="InterPro" id="IPR004852">
    <property type="entry name" value="Di-haem_cyt_c_peroxidsae"/>
</dbReference>
<dbReference type="GO" id="GO:0004130">
    <property type="term" value="F:cytochrome-c peroxidase activity"/>
    <property type="evidence" value="ECO:0007669"/>
    <property type="project" value="TreeGrafter"/>
</dbReference>
<evidence type="ECO:0000256" key="3">
    <source>
        <dbReference type="ARBA" id="ARBA00022723"/>
    </source>
</evidence>
<feature type="domain" description="Cytochrome c" evidence="9">
    <location>
        <begin position="298"/>
        <end position="433"/>
    </location>
</feature>
<evidence type="ECO:0000256" key="8">
    <source>
        <dbReference type="SAM" id="SignalP"/>
    </source>
</evidence>
<dbReference type="GO" id="GO:0009055">
    <property type="term" value="F:electron transfer activity"/>
    <property type="evidence" value="ECO:0007669"/>
    <property type="project" value="InterPro"/>
</dbReference>
<dbReference type="GO" id="GO:0030313">
    <property type="term" value="C:cell envelope"/>
    <property type="evidence" value="ECO:0007669"/>
    <property type="project" value="UniProtKB-SubCell"/>
</dbReference>
<dbReference type="Proteomes" id="UP001319200">
    <property type="component" value="Unassembled WGS sequence"/>
</dbReference>
<protein>
    <submittedName>
        <fullName evidence="10">Cytochrome C peroxidase</fullName>
    </submittedName>
</protein>
<feature type="signal peptide" evidence="8">
    <location>
        <begin position="1"/>
        <end position="21"/>
    </location>
</feature>
<evidence type="ECO:0000313" key="11">
    <source>
        <dbReference type="Proteomes" id="UP001319200"/>
    </source>
</evidence>
<keyword evidence="6 7" id="KW-0408">Iron</keyword>
<accession>A0AAP2DMW6</accession>
<evidence type="ECO:0000256" key="1">
    <source>
        <dbReference type="ARBA" id="ARBA00004196"/>
    </source>
</evidence>
<evidence type="ECO:0000256" key="2">
    <source>
        <dbReference type="ARBA" id="ARBA00022617"/>
    </source>
</evidence>
<dbReference type="InterPro" id="IPR036909">
    <property type="entry name" value="Cyt_c-like_dom_sf"/>
</dbReference>
<proteinExistence type="predicted"/>
<evidence type="ECO:0000256" key="7">
    <source>
        <dbReference type="PROSITE-ProRule" id="PRU00433"/>
    </source>
</evidence>
<organism evidence="10 11">
    <name type="scientific">Chryseosolibacter histidini</name>
    <dbReference type="NCBI Taxonomy" id="2782349"/>
    <lineage>
        <taxon>Bacteria</taxon>
        <taxon>Pseudomonadati</taxon>
        <taxon>Bacteroidota</taxon>
        <taxon>Cytophagia</taxon>
        <taxon>Cytophagales</taxon>
        <taxon>Chryseotaleaceae</taxon>
        <taxon>Chryseosolibacter</taxon>
    </lineage>
</organism>
<evidence type="ECO:0000313" key="10">
    <source>
        <dbReference type="EMBL" id="MBT1697812.1"/>
    </source>
</evidence>
<keyword evidence="3 7" id="KW-0479">Metal-binding</keyword>
<dbReference type="RefSeq" id="WP_254163683.1">
    <property type="nucleotide sequence ID" value="NZ_JAHESF010000011.1"/>
</dbReference>
<dbReference type="InterPro" id="IPR009056">
    <property type="entry name" value="Cyt_c-like_dom"/>
</dbReference>
<keyword evidence="11" id="KW-1185">Reference proteome</keyword>
<keyword evidence="4 8" id="KW-0732">Signal</keyword>
<evidence type="ECO:0000256" key="4">
    <source>
        <dbReference type="ARBA" id="ARBA00022729"/>
    </source>
</evidence>
<dbReference type="PANTHER" id="PTHR30600">
    <property type="entry name" value="CYTOCHROME C PEROXIDASE-RELATED"/>
    <property type="match status" value="1"/>
</dbReference>
<dbReference type="InterPro" id="IPR051395">
    <property type="entry name" value="Cytochrome_c_Peroxidase/MauG"/>
</dbReference>
<comment type="caution">
    <text evidence="10">The sequence shown here is derived from an EMBL/GenBank/DDBJ whole genome shotgun (WGS) entry which is preliminary data.</text>
</comment>
<sequence length="602" mass="67500">MKNILIVVGLAVILVSCQAQRETPSQQYKKIVAQQIDSLLSYTEHDFLSSARSSQNSEALQEVFFGLRKKYKRVELVTEYFMPVTSRFVNGPALPVLDTEEHKVQDPQGLQVMEEFIFPQVDTASKEELVRHTEILLVNLKRMRSLWKTTSLTDTLMFDAARLQLFRIITLGISGFDSPVAHHSMPEAAASLKAVNQMLGLFKIHQPSVQLEALREKLTQASAYLEQHNTFDTFDRAAFITKHIHPVLKQLSSVQAELGIPFVNDARMLKTSATTLFDPDVFIPDFFLPGEKYQLTDERIALGRKLFYDPVISGDGKRSCASCHRPEKGFTDGLKRSPALGGGLIARNAPTLLNASLQNSQFYDMRATTLEVQARDVVSNKDEMHSSVQLSAERLQRNPAYRTLFIDAYKEIGNSVTADMVQNALASYVRSLVSLNSRFDQYMRGDSSRLSREEIAGFNLFMGKAQCGICHFMPLFNGTVPPSFTQTESEVIGVPDRVQWQDAAVDPDEGRYKIHPLAPLRFAFKTPTVRNAALTAPYMHNGVYANLDDVMEFYNQGGGAGIEIELPNQTLPDQKLNLSSTEKEQVIAFIRSLTDTTTLQRP</sequence>
<feature type="chain" id="PRO_5042891191" evidence="8">
    <location>
        <begin position="22"/>
        <end position="602"/>
    </location>
</feature>
<dbReference type="PROSITE" id="PS51007">
    <property type="entry name" value="CYTC"/>
    <property type="match status" value="2"/>
</dbReference>
<dbReference type="Gene3D" id="1.20.1420.20">
    <property type="entry name" value="M75 peptidase, HXXE motif"/>
    <property type="match status" value="1"/>
</dbReference>
<dbReference type="PANTHER" id="PTHR30600:SF10">
    <property type="entry name" value="BLL6722 PROTEIN"/>
    <property type="match status" value="1"/>
</dbReference>
<gene>
    <name evidence="10" type="ORF">KK083_13045</name>
</gene>
<reference evidence="10 11" key="1">
    <citation type="submission" date="2021-05" db="EMBL/GenBank/DDBJ databases">
        <title>A Polyphasic approach of four new species of the genus Ohtaekwangia: Ohtaekwangia histidinii sp. nov., Ohtaekwangia cretensis sp. nov., Ohtaekwangia indiensis sp. nov., Ohtaekwangia reichenbachii sp. nov. from diverse environment.</title>
        <authorList>
            <person name="Octaviana S."/>
        </authorList>
    </citation>
    <scope>NUCLEOTIDE SEQUENCE [LARGE SCALE GENOMIC DNA]</scope>
    <source>
        <strain evidence="10 11">PWU4</strain>
    </source>
</reference>
<dbReference type="PROSITE" id="PS51257">
    <property type="entry name" value="PROKAR_LIPOPROTEIN"/>
    <property type="match status" value="1"/>
</dbReference>
<evidence type="ECO:0000256" key="6">
    <source>
        <dbReference type="ARBA" id="ARBA00023004"/>
    </source>
</evidence>
<feature type="domain" description="Cytochrome c" evidence="9">
    <location>
        <begin position="452"/>
        <end position="594"/>
    </location>
</feature>
<dbReference type="GO" id="GO:0020037">
    <property type="term" value="F:heme binding"/>
    <property type="evidence" value="ECO:0007669"/>
    <property type="project" value="InterPro"/>
</dbReference>
<comment type="subcellular location">
    <subcellularLocation>
        <location evidence="1">Cell envelope</location>
    </subcellularLocation>
</comment>
<dbReference type="SUPFAM" id="SSF46626">
    <property type="entry name" value="Cytochrome c"/>
    <property type="match status" value="2"/>
</dbReference>
<dbReference type="InterPro" id="IPR038352">
    <property type="entry name" value="Imelysin_sf"/>
</dbReference>
<dbReference type="EMBL" id="JAHESF010000011">
    <property type="protein sequence ID" value="MBT1697812.1"/>
    <property type="molecule type" value="Genomic_DNA"/>
</dbReference>
<keyword evidence="2 7" id="KW-0349">Heme</keyword>
<name>A0AAP2DMW6_9BACT</name>
<dbReference type="Pfam" id="PF03150">
    <property type="entry name" value="CCP_MauG"/>
    <property type="match status" value="1"/>
</dbReference>
<dbReference type="GO" id="GO:0046872">
    <property type="term" value="F:metal ion binding"/>
    <property type="evidence" value="ECO:0007669"/>
    <property type="project" value="UniProtKB-KW"/>
</dbReference>
<keyword evidence="10" id="KW-0575">Peroxidase</keyword>
<keyword evidence="5" id="KW-0560">Oxidoreductase</keyword>
<evidence type="ECO:0000259" key="9">
    <source>
        <dbReference type="PROSITE" id="PS51007"/>
    </source>
</evidence>
<dbReference type="Gene3D" id="1.10.760.10">
    <property type="entry name" value="Cytochrome c-like domain"/>
    <property type="match status" value="2"/>
</dbReference>
<evidence type="ECO:0000256" key="5">
    <source>
        <dbReference type="ARBA" id="ARBA00023002"/>
    </source>
</evidence>